<comment type="similarity">
    <text evidence="1">Belongs to the DprA/Smf family.</text>
</comment>
<evidence type="ECO:0000256" key="1">
    <source>
        <dbReference type="ARBA" id="ARBA00006525"/>
    </source>
</evidence>
<dbReference type="InterPro" id="IPR057666">
    <property type="entry name" value="DrpA_SLOG"/>
</dbReference>
<gene>
    <name evidence="4" type="ORF">ACM44_14020</name>
</gene>
<dbReference type="Pfam" id="PF17782">
    <property type="entry name" value="WHD_DprA"/>
    <property type="match status" value="1"/>
</dbReference>
<dbReference type="PANTHER" id="PTHR43022:SF1">
    <property type="entry name" value="PROTEIN SMF"/>
    <property type="match status" value="1"/>
</dbReference>
<dbReference type="NCBIfam" id="TIGR00732">
    <property type="entry name" value="dprA"/>
    <property type="match status" value="1"/>
</dbReference>
<dbReference type="InterPro" id="IPR003488">
    <property type="entry name" value="DprA"/>
</dbReference>
<dbReference type="SUPFAM" id="SSF102405">
    <property type="entry name" value="MCP/YpsA-like"/>
    <property type="match status" value="1"/>
</dbReference>
<feature type="domain" description="Smf/DprA SLOG" evidence="2">
    <location>
        <begin position="88"/>
        <end position="290"/>
    </location>
</feature>
<dbReference type="InterPro" id="IPR036388">
    <property type="entry name" value="WH-like_DNA-bd_sf"/>
</dbReference>
<dbReference type="STRING" id="1304281.ACM44_14020"/>
<organism evidence="4 5">
    <name type="scientific">Chryseobacterium koreense CCUG 49689</name>
    <dbReference type="NCBI Taxonomy" id="1304281"/>
    <lineage>
        <taxon>Bacteria</taxon>
        <taxon>Pseudomonadati</taxon>
        <taxon>Bacteroidota</taxon>
        <taxon>Flavobacteriia</taxon>
        <taxon>Flavobacteriales</taxon>
        <taxon>Weeksellaceae</taxon>
        <taxon>Chryseobacterium group</taxon>
        <taxon>Chryseobacterium</taxon>
    </lineage>
</organism>
<dbReference type="InterPro" id="IPR041614">
    <property type="entry name" value="DprA_WH"/>
</dbReference>
<dbReference type="Pfam" id="PF02481">
    <property type="entry name" value="DNA_processg_A"/>
    <property type="match status" value="1"/>
</dbReference>
<comment type="caution">
    <text evidence="4">The sequence shown here is derived from an EMBL/GenBank/DDBJ whole genome shotgun (WGS) entry which is preliminary data.</text>
</comment>
<accession>A0A0J7IWF8</accession>
<evidence type="ECO:0000259" key="2">
    <source>
        <dbReference type="Pfam" id="PF02481"/>
    </source>
</evidence>
<evidence type="ECO:0000313" key="5">
    <source>
        <dbReference type="Proteomes" id="UP000035900"/>
    </source>
</evidence>
<protein>
    <submittedName>
        <fullName evidence="4">DNA processing protein DprA</fullName>
    </submittedName>
</protein>
<evidence type="ECO:0000259" key="3">
    <source>
        <dbReference type="Pfam" id="PF17782"/>
    </source>
</evidence>
<reference evidence="4 5" key="1">
    <citation type="journal article" date="2004" name="Int. J. Syst. Evol. Microbiol.">
        <title>Kaistella koreensis gen. nov., sp. nov., a novel member of the Chryseobacterium-Bergeyella-Riemerella branch.</title>
        <authorList>
            <person name="Kim M.K."/>
            <person name="Im W.T."/>
            <person name="Shin Y.K."/>
            <person name="Lim J.H."/>
            <person name="Kim S.H."/>
            <person name="Lee B.C."/>
            <person name="Park M.Y."/>
            <person name="Lee K.Y."/>
            <person name="Lee S.T."/>
        </authorList>
    </citation>
    <scope>NUCLEOTIDE SEQUENCE [LARGE SCALE GENOMIC DNA]</scope>
    <source>
        <strain evidence="4 5">CCUG 49689</strain>
    </source>
</reference>
<dbReference type="AlphaFoldDB" id="A0A0J7IWF8"/>
<feature type="domain" description="DprA winged helix" evidence="3">
    <location>
        <begin position="311"/>
        <end position="363"/>
    </location>
</feature>
<name>A0A0J7IWF8_9FLAO</name>
<dbReference type="GO" id="GO:0009294">
    <property type="term" value="P:DNA-mediated transformation"/>
    <property type="evidence" value="ECO:0007669"/>
    <property type="project" value="InterPro"/>
</dbReference>
<dbReference type="EMBL" id="LFNG01000032">
    <property type="protein sequence ID" value="KMQ70129.1"/>
    <property type="molecule type" value="Genomic_DNA"/>
</dbReference>
<sequence length="371" mass="41125">MSSEEKLYSLALRHCPLIGDIIFRKLVAEVGSAKEVWELSKSGLNNIVGIGKKISKEIGNPEHLKFAEKELNFCEKNHIKINIRHLGDLPKLLHECDDAPAILYQKGDFKTELNAVSIVGTRNSSSYGKHFIHDFLEAVQQEKIQTVSGLALGVDTEVHEKSLHFKIPTVAILAHGFHTLYPQKNRKLSEKILAEGGVLFTEFNSTQKPDRENFIQRNRIIAGLSRATIVVETAFGGGSISTATFAANYNRDVFALPGKITDKYSQGCNQLIFQNKAAAISTIASLVEQIGFKKKQAKTGELFPSAEIKIKLPDHQQTILNSLNTENPLSLDELAENLEIPTYKILPDLLQLELLGLVKALSGRQYLSLLS</sequence>
<dbReference type="Gene3D" id="1.10.10.10">
    <property type="entry name" value="Winged helix-like DNA-binding domain superfamily/Winged helix DNA-binding domain"/>
    <property type="match status" value="1"/>
</dbReference>
<keyword evidence="5" id="KW-1185">Reference proteome</keyword>
<dbReference type="PANTHER" id="PTHR43022">
    <property type="entry name" value="PROTEIN SMF"/>
    <property type="match status" value="1"/>
</dbReference>
<evidence type="ECO:0000313" key="4">
    <source>
        <dbReference type="EMBL" id="KMQ70129.1"/>
    </source>
</evidence>
<proteinExistence type="inferred from homology"/>
<dbReference type="PATRIC" id="fig|1304281.5.peg.3043"/>
<dbReference type="Gene3D" id="3.40.50.450">
    <property type="match status" value="1"/>
</dbReference>
<dbReference type="OrthoDB" id="9785707at2"/>
<dbReference type="RefSeq" id="WP_048500684.1">
    <property type="nucleotide sequence ID" value="NZ_LFNG01000032.1"/>
</dbReference>
<dbReference type="Proteomes" id="UP000035900">
    <property type="component" value="Unassembled WGS sequence"/>
</dbReference>